<dbReference type="SMART" id="SM00579">
    <property type="entry name" value="FBD"/>
    <property type="match status" value="1"/>
</dbReference>
<reference evidence="4" key="2">
    <citation type="journal article" date="2017" name="Nat. Plants">
        <title>The Aegilops tauschii genome reveals multiple impacts of transposons.</title>
        <authorList>
            <person name="Zhao G."/>
            <person name="Zou C."/>
            <person name="Li K."/>
            <person name="Wang K."/>
            <person name="Li T."/>
            <person name="Gao L."/>
            <person name="Zhang X."/>
            <person name="Wang H."/>
            <person name="Yang Z."/>
            <person name="Liu X."/>
            <person name="Jiang W."/>
            <person name="Mao L."/>
            <person name="Kong X."/>
            <person name="Jiao Y."/>
            <person name="Jia J."/>
        </authorList>
    </citation>
    <scope>NUCLEOTIDE SEQUENCE [LARGE SCALE GENOMIC DNA]</scope>
    <source>
        <strain evidence="4">cv. AL8/78</strain>
    </source>
</reference>
<protein>
    <recommendedName>
        <fullName evidence="2">FBD domain-containing protein</fullName>
    </recommendedName>
</protein>
<proteinExistence type="predicted"/>
<evidence type="ECO:0000313" key="3">
    <source>
        <dbReference type="EnsemblPlants" id="AET5Gv20546900.5"/>
    </source>
</evidence>
<dbReference type="Pfam" id="PF08387">
    <property type="entry name" value="FBD"/>
    <property type="match status" value="1"/>
</dbReference>
<reference evidence="3" key="4">
    <citation type="submission" date="2019-03" db="UniProtKB">
        <authorList>
            <consortium name="EnsemblPlants"/>
        </authorList>
    </citation>
    <scope>IDENTIFICATION</scope>
</reference>
<name>A0A453KXL3_AEGTS</name>
<dbReference type="Proteomes" id="UP000015105">
    <property type="component" value="Chromosome 5D"/>
</dbReference>
<dbReference type="InterPro" id="IPR032675">
    <property type="entry name" value="LRR_dom_sf"/>
</dbReference>
<feature type="region of interest" description="Disordered" evidence="1">
    <location>
        <begin position="418"/>
        <end position="544"/>
    </location>
</feature>
<dbReference type="Gramene" id="AET5Gv20546900.5">
    <property type="protein sequence ID" value="AET5Gv20546900.5"/>
    <property type="gene ID" value="AET5Gv20546900"/>
</dbReference>
<reference evidence="3" key="5">
    <citation type="journal article" date="2021" name="G3 (Bethesda)">
        <title>Aegilops tauschii genome assembly Aet v5.0 features greater sequence contiguity and improved annotation.</title>
        <authorList>
            <person name="Wang L."/>
            <person name="Zhu T."/>
            <person name="Rodriguez J.C."/>
            <person name="Deal K.R."/>
            <person name="Dubcovsky J."/>
            <person name="McGuire P.E."/>
            <person name="Lux T."/>
            <person name="Spannagl M."/>
            <person name="Mayer K.F.X."/>
            <person name="Baldrich P."/>
            <person name="Meyers B.C."/>
            <person name="Huo N."/>
            <person name="Gu Y.Q."/>
            <person name="Zhou H."/>
            <person name="Devos K.M."/>
            <person name="Bennetzen J.L."/>
            <person name="Unver T."/>
            <person name="Budak H."/>
            <person name="Gulick P.J."/>
            <person name="Galiba G."/>
            <person name="Kalapos B."/>
            <person name="Nelson D.R."/>
            <person name="Li P."/>
            <person name="You F.M."/>
            <person name="Luo M.C."/>
            <person name="Dvorak J."/>
        </authorList>
    </citation>
    <scope>NUCLEOTIDE SEQUENCE [LARGE SCALE GENOMIC DNA]</scope>
    <source>
        <strain evidence="3">cv. AL8/78</strain>
    </source>
</reference>
<dbReference type="PANTHER" id="PTHR34145">
    <property type="entry name" value="OS02G0105600 PROTEIN"/>
    <property type="match status" value="1"/>
</dbReference>
<dbReference type="InterPro" id="IPR053772">
    <property type="entry name" value="At1g61320/At1g61330-like"/>
</dbReference>
<dbReference type="Gene3D" id="3.80.10.10">
    <property type="entry name" value="Ribonuclease Inhibitor"/>
    <property type="match status" value="1"/>
</dbReference>
<dbReference type="InterPro" id="IPR055411">
    <property type="entry name" value="LRR_FXL15/At3g58940/PEG3-like"/>
</dbReference>
<dbReference type="Pfam" id="PF24758">
    <property type="entry name" value="LRR_At5g56370"/>
    <property type="match status" value="1"/>
</dbReference>
<dbReference type="SUPFAM" id="SSF52047">
    <property type="entry name" value="RNI-like"/>
    <property type="match status" value="1"/>
</dbReference>
<feature type="compositionally biased region" description="Basic residues" evidence="1">
    <location>
        <begin position="125"/>
        <end position="138"/>
    </location>
</feature>
<feature type="compositionally biased region" description="Low complexity" evidence="1">
    <location>
        <begin position="82"/>
        <end position="97"/>
    </location>
</feature>
<evidence type="ECO:0000256" key="1">
    <source>
        <dbReference type="SAM" id="MobiDB-lite"/>
    </source>
</evidence>
<feature type="domain" description="FBD" evidence="2">
    <location>
        <begin position="546"/>
        <end position="626"/>
    </location>
</feature>
<feature type="compositionally biased region" description="Basic and acidic residues" evidence="1">
    <location>
        <begin position="1"/>
        <end position="14"/>
    </location>
</feature>
<dbReference type="EnsemblPlants" id="AET5Gv20546900.5">
    <property type="protein sequence ID" value="AET5Gv20546900.5"/>
    <property type="gene ID" value="AET5Gv20546900"/>
</dbReference>
<feature type="compositionally biased region" description="Low complexity" evidence="1">
    <location>
        <begin position="61"/>
        <end position="74"/>
    </location>
</feature>
<accession>A0A453KXL3</accession>
<evidence type="ECO:0000259" key="2">
    <source>
        <dbReference type="SMART" id="SM00579"/>
    </source>
</evidence>
<dbReference type="InterPro" id="IPR006566">
    <property type="entry name" value="FBD"/>
</dbReference>
<feature type="compositionally biased region" description="Basic and acidic residues" evidence="1">
    <location>
        <begin position="432"/>
        <end position="444"/>
    </location>
</feature>
<dbReference type="AlphaFoldDB" id="A0A453KXL3"/>
<feature type="compositionally biased region" description="Acidic residues" evidence="1">
    <location>
        <begin position="445"/>
        <end position="544"/>
    </location>
</feature>
<sequence>GLRWRLEEEADGRGRGASASRRGSGGGGPYFVAAGGAAAAHPRPPPVQIRRSHGRDLHPVARALGAPLAGALLARPPPQDPRAPAADPRIPGAARPAAPRPALPDVPDWQGGPRARRRPPDSGLRRRLLRRRPPRGLRPRSPGLHFQAPPPAGDPHLTRLTVGSIRVGLSKPFSARCHTFSVLEVIYLEGVTLSDHTVGNLVAACPLLRALDLRYCDGLDFVNVEAAGPHLRSLTVAECGGVRDISTMEAPSLRSFRYSGSYIRALTIPAACALADLYLCFGGPAGRLRPLGTPLCFDFAWPAGVPRNWLQAPCLPSAAVPCGLVASCISFHRFLLQYLVTHWSWPSLQRVSAKARERSLTKSGAASCELRNLRELQLLMFAMYNSSVDDICVFIVACCPSLLERMFVQLPTNSHYYRAGSEPSESEEELLEENRPVEDLRGEAPPEEDGPEGELPEEEDELQEELPEGELSEEEVELQDELPEGELSEEEDELQDELPEGELSEEEDELQDELPEGEASEENQSEEDWSDEELSDGGQSEEDPVEDCLENLKLLKMTNFKGGDNEMRLLRFVLRNSTSLNQLLLFTSKSDRPEWLQKDHLDTSDILETKILPLQKALPNCQIILGESDGDAIQAFHREAFVNV</sequence>
<evidence type="ECO:0000313" key="4">
    <source>
        <dbReference type="Proteomes" id="UP000015105"/>
    </source>
</evidence>
<dbReference type="PANTHER" id="PTHR34145:SF65">
    <property type="entry name" value="FBD DOMAIN-CONTAINING PROTEIN"/>
    <property type="match status" value="1"/>
</dbReference>
<keyword evidence="4" id="KW-1185">Reference proteome</keyword>
<feature type="compositionally biased region" description="Low complexity" evidence="1">
    <location>
        <begin position="30"/>
        <end position="41"/>
    </location>
</feature>
<feature type="region of interest" description="Disordered" evidence="1">
    <location>
        <begin position="1"/>
        <end position="156"/>
    </location>
</feature>
<reference evidence="4" key="1">
    <citation type="journal article" date="2014" name="Science">
        <title>Ancient hybridizations among the ancestral genomes of bread wheat.</title>
        <authorList>
            <consortium name="International Wheat Genome Sequencing Consortium,"/>
            <person name="Marcussen T."/>
            <person name="Sandve S.R."/>
            <person name="Heier L."/>
            <person name="Spannagl M."/>
            <person name="Pfeifer M."/>
            <person name="Jakobsen K.S."/>
            <person name="Wulff B.B."/>
            <person name="Steuernagel B."/>
            <person name="Mayer K.F."/>
            <person name="Olsen O.A."/>
        </authorList>
    </citation>
    <scope>NUCLEOTIDE SEQUENCE [LARGE SCALE GENOMIC DNA]</scope>
    <source>
        <strain evidence="4">cv. AL8/78</strain>
    </source>
</reference>
<reference evidence="3" key="3">
    <citation type="journal article" date="2017" name="Nature">
        <title>Genome sequence of the progenitor of the wheat D genome Aegilops tauschii.</title>
        <authorList>
            <person name="Luo M.C."/>
            <person name="Gu Y.Q."/>
            <person name="Puiu D."/>
            <person name="Wang H."/>
            <person name="Twardziok S.O."/>
            <person name="Deal K.R."/>
            <person name="Huo N."/>
            <person name="Zhu T."/>
            <person name="Wang L."/>
            <person name="Wang Y."/>
            <person name="McGuire P.E."/>
            <person name="Liu S."/>
            <person name="Long H."/>
            <person name="Ramasamy R.K."/>
            <person name="Rodriguez J.C."/>
            <person name="Van S.L."/>
            <person name="Yuan L."/>
            <person name="Wang Z."/>
            <person name="Xia Z."/>
            <person name="Xiao L."/>
            <person name="Anderson O.D."/>
            <person name="Ouyang S."/>
            <person name="Liang Y."/>
            <person name="Zimin A.V."/>
            <person name="Pertea G."/>
            <person name="Qi P."/>
            <person name="Bennetzen J.L."/>
            <person name="Dai X."/>
            <person name="Dawson M.W."/>
            <person name="Muller H.G."/>
            <person name="Kugler K."/>
            <person name="Rivarola-Duarte L."/>
            <person name="Spannagl M."/>
            <person name="Mayer K.F.X."/>
            <person name="Lu F.H."/>
            <person name="Bevan M.W."/>
            <person name="Leroy P."/>
            <person name="Li P."/>
            <person name="You F.M."/>
            <person name="Sun Q."/>
            <person name="Liu Z."/>
            <person name="Lyons E."/>
            <person name="Wicker T."/>
            <person name="Salzberg S.L."/>
            <person name="Devos K.M."/>
            <person name="Dvorak J."/>
        </authorList>
    </citation>
    <scope>NUCLEOTIDE SEQUENCE [LARGE SCALE GENOMIC DNA]</scope>
    <source>
        <strain evidence="3">cv. AL8/78</strain>
    </source>
</reference>
<organism evidence="3 4">
    <name type="scientific">Aegilops tauschii subsp. strangulata</name>
    <name type="common">Goatgrass</name>
    <dbReference type="NCBI Taxonomy" id="200361"/>
    <lineage>
        <taxon>Eukaryota</taxon>
        <taxon>Viridiplantae</taxon>
        <taxon>Streptophyta</taxon>
        <taxon>Embryophyta</taxon>
        <taxon>Tracheophyta</taxon>
        <taxon>Spermatophyta</taxon>
        <taxon>Magnoliopsida</taxon>
        <taxon>Liliopsida</taxon>
        <taxon>Poales</taxon>
        <taxon>Poaceae</taxon>
        <taxon>BOP clade</taxon>
        <taxon>Pooideae</taxon>
        <taxon>Triticodae</taxon>
        <taxon>Triticeae</taxon>
        <taxon>Triticinae</taxon>
        <taxon>Aegilops</taxon>
    </lineage>
</organism>